<keyword evidence="7" id="KW-0249">Electron transport</keyword>
<dbReference type="GO" id="GO:0005743">
    <property type="term" value="C:mitochondrial inner membrane"/>
    <property type="evidence" value="ECO:0007669"/>
    <property type="project" value="UniProtKB-SubCell"/>
</dbReference>
<gene>
    <name evidence="14" type="ORF">CCH79_00014621</name>
</gene>
<evidence type="ECO:0000256" key="7">
    <source>
        <dbReference type="ARBA" id="ARBA00022982"/>
    </source>
</evidence>
<dbReference type="STRING" id="33528.ENSGAFP00000029937"/>
<evidence type="ECO:0000256" key="11">
    <source>
        <dbReference type="ARBA" id="ARBA00030372"/>
    </source>
</evidence>
<dbReference type="Proteomes" id="UP000250572">
    <property type="component" value="Unassembled WGS sequence"/>
</dbReference>
<name>A0A315V7E0_GAMAF</name>
<protein>
    <recommendedName>
        <fullName evidence="3">NADH dehydrogenase [ubiquinone] 1 beta subcomplex subunit 10</fullName>
    </recommendedName>
    <alternativeName>
        <fullName evidence="11">Complex I-PDSW</fullName>
    </alternativeName>
    <alternativeName>
        <fullName evidence="12">NADH-ubiquinone oxidoreductase PDSW subunit</fullName>
    </alternativeName>
</protein>
<dbReference type="InterPro" id="IPR039993">
    <property type="entry name" value="NDUFB10"/>
</dbReference>
<evidence type="ECO:0000256" key="2">
    <source>
        <dbReference type="ARBA" id="ARBA00008317"/>
    </source>
</evidence>
<evidence type="ECO:0000256" key="10">
    <source>
        <dbReference type="ARBA" id="ARBA00024857"/>
    </source>
</evidence>
<dbReference type="Pfam" id="PF10249">
    <property type="entry name" value="NDUFB10"/>
    <property type="match status" value="1"/>
</dbReference>
<comment type="caution">
    <text evidence="14">The sequence shown here is derived from an EMBL/GenBank/DDBJ whole genome shotgun (WGS) entry which is preliminary data.</text>
</comment>
<dbReference type="InterPro" id="IPR019377">
    <property type="entry name" value="NADH_UbQ_OxRdtase_su10"/>
</dbReference>
<keyword evidence="6" id="KW-0999">Mitochondrion inner membrane</keyword>
<comment type="function">
    <text evidence="10">Accessory subunit that is involved in the functional assembly of the mitochondrial respiratory chain complex I. Complex I has an NADH dehydrogenase activity with ubiquinone as an immediate electron acceptor and mediates the transfer of electrons from NADH to the respiratory chain.</text>
</comment>
<evidence type="ECO:0000256" key="4">
    <source>
        <dbReference type="ARBA" id="ARBA00022448"/>
    </source>
</evidence>
<organism evidence="14 15">
    <name type="scientific">Gambusia affinis</name>
    <name type="common">Western mosquitofish</name>
    <name type="synonym">Heterandria affinis</name>
    <dbReference type="NCBI Taxonomy" id="33528"/>
    <lineage>
        <taxon>Eukaryota</taxon>
        <taxon>Metazoa</taxon>
        <taxon>Chordata</taxon>
        <taxon>Craniata</taxon>
        <taxon>Vertebrata</taxon>
        <taxon>Euteleostomi</taxon>
        <taxon>Actinopterygii</taxon>
        <taxon>Neopterygii</taxon>
        <taxon>Teleostei</taxon>
        <taxon>Neoteleostei</taxon>
        <taxon>Acanthomorphata</taxon>
        <taxon>Ovalentaria</taxon>
        <taxon>Atherinomorphae</taxon>
        <taxon>Cyprinodontiformes</taxon>
        <taxon>Poeciliidae</taxon>
        <taxon>Poeciliinae</taxon>
        <taxon>Gambusia</taxon>
    </lineage>
</organism>
<evidence type="ECO:0000313" key="15">
    <source>
        <dbReference type="Proteomes" id="UP000250572"/>
    </source>
</evidence>
<keyword evidence="4" id="KW-0813">Transport</keyword>
<keyword evidence="8" id="KW-0496">Mitochondrion</keyword>
<dbReference type="AlphaFoldDB" id="A0A315V7E0"/>
<evidence type="ECO:0000256" key="1">
    <source>
        <dbReference type="ARBA" id="ARBA00004443"/>
    </source>
</evidence>
<evidence type="ECO:0000256" key="13">
    <source>
        <dbReference type="SAM" id="MobiDB-lite"/>
    </source>
</evidence>
<keyword evidence="9" id="KW-0472">Membrane</keyword>
<dbReference type="PANTHER" id="PTHR13094:SF1">
    <property type="entry name" value="NADH DEHYDROGENASE [UBIQUINONE] 1 BETA SUBCOMPLEX SUBUNIT 10"/>
    <property type="match status" value="1"/>
</dbReference>
<dbReference type="PANTHER" id="PTHR13094">
    <property type="entry name" value="NADH-UBIQUINONE OXIDOREDUCTASE PDSW SUBUNIT"/>
    <property type="match status" value="1"/>
</dbReference>
<feature type="region of interest" description="Disordered" evidence="13">
    <location>
        <begin position="1"/>
        <end position="21"/>
    </location>
</feature>
<dbReference type="GO" id="GO:0045271">
    <property type="term" value="C:respiratory chain complex I"/>
    <property type="evidence" value="ECO:0007669"/>
    <property type="project" value="UniProtKB-ARBA"/>
</dbReference>
<evidence type="ECO:0000256" key="12">
    <source>
        <dbReference type="ARBA" id="ARBA00032549"/>
    </source>
</evidence>
<comment type="similarity">
    <text evidence="2">Belongs to the complex I NDUFB10 subunit family.</text>
</comment>
<evidence type="ECO:0000313" key="14">
    <source>
        <dbReference type="EMBL" id="PWA19225.1"/>
    </source>
</evidence>
<evidence type="ECO:0000256" key="6">
    <source>
        <dbReference type="ARBA" id="ARBA00022792"/>
    </source>
</evidence>
<dbReference type="EMBL" id="NHOQ01002164">
    <property type="protein sequence ID" value="PWA19225.1"/>
    <property type="molecule type" value="Genomic_DNA"/>
</dbReference>
<proteinExistence type="inferred from homology"/>
<evidence type="ECO:0000256" key="5">
    <source>
        <dbReference type="ARBA" id="ARBA00022660"/>
    </source>
</evidence>
<sequence length="273" mass="31028">MPDDYDKAVYPEPPRQTPAVDKQTALPNPALILSKLFYYTVDLPVTTFRDTIDSIRSKNKLVYYHQKFRRVPYLTECQEGDFTCYYEADMQWRRDYKVDQEIVKVIQERMRACQQREGHSYQQNCTKEIQQFNEVTKNYLSRYGDLGAYADARKCLMKQKERMIAAQAQTPGGGVAVINTSHHEQLFGHGRRHNSSTTGSRDETHQYRATATCHLAGHSVGFADLVTPVTSPDWNDGQLGQDDGSTDSCSYLLRALHSQTNMAVVVANGNKGL</sequence>
<evidence type="ECO:0000256" key="8">
    <source>
        <dbReference type="ARBA" id="ARBA00023128"/>
    </source>
</evidence>
<keyword evidence="15" id="KW-1185">Reference proteome</keyword>
<keyword evidence="5" id="KW-0679">Respiratory chain</keyword>
<evidence type="ECO:0000256" key="9">
    <source>
        <dbReference type="ARBA" id="ARBA00023136"/>
    </source>
</evidence>
<comment type="subcellular location">
    <subcellularLocation>
        <location evidence="1">Mitochondrion inner membrane</location>
        <topology evidence="1">Peripheral membrane protein</topology>
        <orientation evidence="1">Matrix side</orientation>
    </subcellularLocation>
</comment>
<reference evidence="14 15" key="1">
    <citation type="journal article" date="2018" name="G3 (Bethesda)">
        <title>A High-Quality Reference Genome for the Invasive Mosquitofish Gambusia affinis Using a Chicago Library.</title>
        <authorList>
            <person name="Hoffberg S.L."/>
            <person name="Troendle N.J."/>
            <person name="Glenn T.C."/>
            <person name="Mahmud O."/>
            <person name="Louha S."/>
            <person name="Chalopin D."/>
            <person name="Bennetzen J.L."/>
            <person name="Mauricio R."/>
        </authorList>
    </citation>
    <scope>NUCLEOTIDE SEQUENCE [LARGE SCALE GENOMIC DNA]</scope>
    <source>
        <strain evidence="14">NE01/NJP1002.9</strain>
        <tissue evidence="14">Muscle</tissue>
    </source>
</reference>
<evidence type="ECO:0000256" key="3">
    <source>
        <dbReference type="ARBA" id="ARBA00014109"/>
    </source>
</evidence>
<accession>A0A315V7E0</accession>